<dbReference type="PANTHER" id="PTHR13779">
    <property type="entry name" value="WERNER HELICASE-INTERACTING PROTEIN 1 FAMILY MEMBER"/>
    <property type="match status" value="1"/>
</dbReference>
<evidence type="ECO:0008006" key="2">
    <source>
        <dbReference type="Google" id="ProtNLM"/>
    </source>
</evidence>
<dbReference type="EMBL" id="UINC01091419">
    <property type="protein sequence ID" value="SVC44166.1"/>
    <property type="molecule type" value="Genomic_DNA"/>
</dbReference>
<dbReference type="GO" id="GO:0006261">
    <property type="term" value="P:DNA-templated DNA replication"/>
    <property type="evidence" value="ECO:0007669"/>
    <property type="project" value="TreeGrafter"/>
</dbReference>
<dbReference type="GO" id="GO:0017116">
    <property type="term" value="F:single-stranded DNA helicase activity"/>
    <property type="evidence" value="ECO:0007669"/>
    <property type="project" value="TreeGrafter"/>
</dbReference>
<dbReference type="PANTHER" id="PTHR13779:SF7">
    <property type="entry name" value="ATPASE WRNIP1"/>
    <property type="match status" value="1"/>
</dbReference>
<protein>
    <recommendedName>
        <fullName evidence="2">RuvB-like P-loop domain-containing protein</fullName>
    </recommendedName>
</protein>
<dbReference type="InterPro" id="IPR027417">
    <property type="entry name" value="P-loop_NTPase"/>
</dbReference>
<accession>A0A382M5L0</accession>
<proteinExistence type="predicted"/>
<dbReference type="AlphaFoldDB" id="A0A382M5L0"/>
<gene>
    <name evidence="1" type="ORF">METZ01_LOCUS297020</name>
</gene>
<organism evidence="1">
    <name type="scientific">marine metagenome</name>
    <dbReference type="NCBI Taxonomy" id="408172"/>
    <lineage>
        <taxon>unclassified sequences</taxon>
        <taxon>metagenomes</taxon>
        <taxon>ecological metagenomes</taxon>
    </lineage>
</organism>
<dbReference type="Gene3D" id="3.40.50.300">
    <property type="entry name" value="P-loop containing nucleotide triphosphate hydrolases"/>
    <property type="match status" value="1"/>
</dbReference>
<dbReference type="GO" id="GO:0008047">
    <property type="term" value="F:enzyme activator activity"/>
    <property type="evidence" value="ECO:0007669"/>
    <property type="project" value="TreeGrafter"/>
</dbReference>
<dbReference type="GO" id="GO:0000731">
    <property type="term" value="P:DNA synthesis involved in DNA repair"/>
    <property type="evidence" value="ECO:0007669"/>
    <property type="project" value="TreeGrafter"/>
</dbReference>
<dbReference type="SUPFAM" id="SSF52540">
    <property type="entry name" value="P-loop containing nucleoside triphosphate hydrolases"/>
    <property type="match status" value="1"/>
</dbReference>
<dbReference type="InterPro" id="IPR051314">
    <property type="entry name" value="AAA_ATPase_RarA/MGS1/WRNIP1"/>
</dbReference>
<reference evidence="1" key="1">
    <citation type="submission" date="2018-05" db="EMBL/GenBank/DDBJ databases">
        <authorList>
            <person name="Lanie J.A."/>
            <person name="Ng W.-L."/>
            <person name="Kazmierczak K.M."/>
            <person name="Andrzejewski T.M."/>
            <person name="Davidsen T.M."/>
            <person name="Wayne K.J."/>
            <person name="Tettelin H."/>
            <person name="Glass J.I."/>
            <person name="Rusch D."/>
            <person name="Podicherti R."/>
            <person name="Tsui H.-C.T."/>
            <person name="Winkler M.E."/>
        </authorList>
    </citation>
    <scope>NUCLEOTIDE SEQUENCE</scope>
</reference>
<name>A0A382M5L0_9ZZZZ</name>
<evidence type="ECO:0000313" key="1">
    <source>
        <dbReference type="EMBL" id="SVC44166.1"/>
    </source>
</evidence>
<sequence>MELFPEFQDKANDFPPAPLADRMRPRELKDLIGQTNLIGKGKPLYKLITGKSNFSFILWGPPDSGKTTIARLAARISENDFICDE</sequence>